<organism evidence="2 3">
    <name type="scientific">Apiospora saccharicola</name>
    <dbReference type="NCBI Taxonomy" id="335842"/>
    <lineage>
        <taxon>Eukaryota</taxon>
        <taxon>Fungi</taxon>
        <taxon>Dikarya</taxon>
        <taxon>Ascomycota</taxon>
        <taxon>Pezizomycotina</taxon>
        <taxon>Sordariomycetes</taxon>
        <taxon>Xylariomycetidae</taxon>
        <taxon>Amphisphaeriales</taxon>
        <taxon>Apiosporaceae</taxon>
        <taxon>Apiospora</taxon>
    </lineage>
</organism>
<proteinExistence type="predicted"/>
<gene>
    <name evidence="2" type="ORF">PG996_008758</name>
</gene>
<sequence>MKLSLAFSLLGTFYSLVSGSGTYHVDLYNEWQNLTTGFKDGLRYFLVEDASCRFRESLLDNSGGLFYPPGTGLGKRNDPFGSVQLMAYQLQCADAVVAPVQPPNWVAPIP</sequence>
<accession>A0ABR1UYV9</accession>
<dbReference type="Proteomes" id="UP001446871">
    <property type="component" value="Unassembled WGS sequence"/>
</dbReference>
<feature type="chain" id="PRO_5047089432" evidence="1">
    <location>
        <begin position="20"/>
        <end position="110"/>
    </location>
</feature>
<comment type="caution">
    <text evidence="2">The sequence shown here is derived from an EMBL/GenBank/DDBJ whole genome shotgun (WGS) entry which is preliminary data.</text>
</comment>
<protein>
    <submittedName>
        <fullName evidence="2">Uncharacterized protein</fullName>
    </submittedName>
</protein>
<evidence type="ECO:0000313" key="3">
    <source>
        <dbReference type="Proteomes" id="UP001446871"/>
    </source>
</evidence>
<evidence type="ECO:0000256" key="1">
    <source>
        <dbReference type="SAM" id="SignalP"/>
    </source>
</evidence>
<keyword evidence="1" id="KW-0732">Signal</keyword>
<keyword evidence="3" id="KW-1185">Reference proteome</keyword>
<name>A0ABR1UYV9_9PEZI</name>
<evidence type="ECO:0000313" key="2">
    <source>
        <dbReference type="EMBL" id="KAK8064106.1"/>
    </source>
</evidence>
<feature type="signal peptide" evidence="1">
    <location>
        <begin position="1"/>
        <end position="19"/>
    </location>
</feature>
<reference evidence="2 3" key="1">
    <citation type="submission" date="2023-01" db="EMBL/GenBank/DDBJ databases">
        <title>Analysis of 21 Apiospora genomes using comparative genomics revels a genus with tremendous synthesis potential of carbohydrate active enzymes and secondary metabolites.</title>
        <authorList>
            <person name="Sorensen T."/>
        </authorList>
    </citation>
    <scope>NUCLEOTIDE SEQUENCE [LARGE SCALE GENOMIC DNA]</scope>
    <source>
        <strain evidence="2 3">CBS 83171</strain>
    </source>
</reference>
<dbReference type="EMBL" id="JAQQWM010000005">
    <property type="protein sequence ID" value="KAK8064106.1"/>
    <property type="molecule type" value="Genomic_DNA"/>
</dbReference>